<sequence length="1712" mass="189499">MSGTDDASLRHSLQSLSSRNADSPLEAYLQAPPQAELERLLGFSLDPASYRHVVRQRAGQQANRPAAKQDMAKAVEDVVEADSLPLTEAAPEAVSALEAEAPPAGTLEMLAGIGQDGEPAPIEDVVPECSPVKPVIAPPLSPGSPDWLANFHGWLKNINGKELALKGAPEAVKRKLNFDGGSMPDTVETQLWVPQPEDYVHAWMASALSEHAAHVQAAEAQKGTVAKDQERKQAAEDPERKATEAREREATEAREREVARERAEDARLLYQIKSRENGPQMVEKVASVVTRQHQMALTAGKKSKDAPAPVEPEAARGKEPAPHEDEDRVPKAKKAKPAAPKARTTRGGAMKKALPKDGLDEADNGKAKKDAKPRPVTRKVSKRRLMCKGRRKAKGKPSKAADVPDNATVYYGEQEFKGEGFIAGARDRSPMDEGEDWTAEEWAVWEAEAASKPPPKRARTKSIGKNDPAPVEEAMPEEEGEEGEENDEEVATFARRYCPSRAWYRVKFFAIRDAFNGRIRPFLKWAGKFEATKNDPPKDAADWTAVTTKLTFDFLLDDSISKTWSEDGANLFGGKKKPTLKRYEAAIDKCAFILAVLCLLFNQRLCSERDKEFVFLEHYAGKATMSHEIRSMHNQKTVAPPLCAQREWLWLHTVARLAVQQLGIHVSSYHEKTYTEAFGRQMAELLPSFNKSPPLRPSAMVDSSVSDRLRSMDMGSDDWSDAGVPELLAYVYGAKGLEIPEELTNAIAIAQAETNTEPATESQVKQEPGVDDTLKTPPSTGSLPSGTSSQSRDNLQQELLYKLEMLGAAVTAQQKEIMNLRAAQPEQEPQKPAVAEKAPQDPATGKPASPGAEILQTPTPRASSKRPHPPTPAATPTKPVPGKATVPETGSAQAPSEDEDEPPKVLNFSDMSKLEKEKVRRIVSPKKATGNLEVPENIFEMWKDAGKGRDKLTCEYDDDTLEYWVNTRTSGTLTKEDMEQLERRQEYKGEGGDELNFKPGVQLDGFSFSDDDNMIHGSTKHVEGDHHKSAASQMHEYMKQVLKAKGSLENCVDKIKAAVAGDAKADQTLKKMDDLVKQYDSLYEAAIWVQVSQGMGASHFPLKEECKAYFVQDGEIHGFGGDYTAPNISQQAYQIAVKTSYAAQNFQSFVVLHKVPAKDLVMDARAAVKKDSCEVLGKIAKVQASNADAPLYEIFRKNGLCLPIDFCWTTAGNTHRCRAGFVLAEVPNLHPQHDLFQKCSDINFQKLIPYYLHGDGGRGYKKDPIEIVSMFPALGSGSRHNPVDLSSKRPVQSQVELGISLQGNSGATRFLFSVVSSLVAKKDGEIFDDLMERWSLELKELFEDGFEAAGGTWRVMILGFTGDSPFVKKVAKATRSFHNIRKTHTSKNVQKGCCWLCHAGFESPNDGVHIPYEHLSFTQAAWLQTCRLRNPLPWDGNGGAILQHMLLDRADTPAAFYRADFFHVWHAGVGLDFTASALIYAMKVLFALGGVQRDLAALNQALKAWMTMTKNRLHCGKLTEDLLGYNGTREYPSGNWSKNMDTATIMKFIVYLLERHEFQQKVQADDILQDILAAAKDMGQVVKTSLVAEYFMSGEHTRVVLDSGHKFLMGYAGLVAKCYNRSLCLFKLRPKVHYLNHIFFRCYEEFTVAGYATNILDEATFMSEDFVGRTARLSRRVSTRAVAVKTIQRYLLHMKTALDKDAFAMMDLSMLV</sequence>
<keyword evidence="3" id="KW-1185">Reference proteome</keyword>
<evidence type="ECO:0000313" key="2">
    <source>
        <dbReference type="EMBL" id="OLQ03904.1"/>
    </source>
</evidence>
<feature type="region of interest" description="Disordered" evidence="1">
    <location>
        <begin position="754"/>
        <end position="793"/>
    </location>
</feature>
<feature type="compositionally biased region" description="Acidic residues" evidence="1">
    <location>
        <begin position="474"/>
        <end position="488"/>
    </location>
</feature>
<dbReference type="OrthoDB" id="419353at2759"/>
<feature type="compositionally biased region" description="Basic and acidic residues" evidence="1">
    <location>
        <begin position="354"/>
        <end position="373"/>
    </location>
</feature>
<feature type="region of interest" description="Disordered" evidence="1">
    <location>
        <begin position="448"/>
        <end position="488"/>
    </location>
</feature>
<feature type="compositionally biased region" description="Polar residues" evidence="1">
    <location>
        <begin position="754"/>
        <end position="765"/>
    </location>
</feature>
<dbReference type="CDD" id="cd22265">
    <property type="entry name" value="UDM1_RNF168"/>
    <property type="match status" value="1"/>
</dbReference>
<evidence type="ECO:0000256" key="1">
    <source>
        <dbReference type="SAM" id="MobiDB-lite"/>
    </source>
</evidence>
<proteinExistence type="predicted"/>
<evidence type="ECO:0000313" key="3">
    <source>
        <dbReference type="Proteomes" id="UP000186817"/>
    </source>
</evidence>
<feature type="compositionally biased region" description="Basic and acidic residues" evidence="1">
    <location>
        <begin position="225"/>
        <end position="262"/>
    </location>
</feature>
<organism evidence="2 3">
    <name type="scientific">Symbiodinium microadriaticum</name>
    <name type="common">Dinoflagellate</name>
    <name type="synonym">Zooxanthella microadriatica</name>
    <dbReference type="NCBI Taxonomy" id="2951"/>
    <lineage>
        <taxon>Eukaryota</taxon>
        <taxon>Sar</taxon>
        <taxon>Alveolata</taxon>
        <taxon>Dinophyceae</taxon>
        <taxon>Suessiales</taxon>
        <taxon>Symbiodiniaceae</taxon>
        <taxon>Symbiodinium</taxon>
    </lineage>
</organism>
<feature type="compositionally biased region" description="Basic residues" evidence="1">
    <location>
        <begin position="374"/>
        <end position="397"/>
    </location>
</feature>
<feature type="compositionally biased region" description="Low complexity" evidence="1">
    <location>
        <begin position="874"/>
        <end position="887"/>
    </location>
</feature>
<feature type="region of interest" description="Disordered" evidence="1">
    <location>
        <begin position="296"/>
        <end position="403"/>
    </location>
</feature>
<gene>
    <name evidence="2" type="ORF">AK812_SmicGene13085</name>
</gene>
<feature type="region of interest" description="Disordered" evidence="1">
    <location>
        <begin position="1"/>
        <end position="25"/>
    </location>
</feature>
<feature type="region of interest" description="Disordered" evidence="1">
    <location>
        <begin position="822"/>
        <end position="908"/>
    </location>
</feature>
<comment type="caution">
    <text evidence="2">The sequence shown here is derived from an EMBL/GenBank/DDBJ whole genome shotgun (WGS) entry which is preliminary data.</text>
</comment>
<feature type="region of interest" description="Disordered" evidence="1">
    <location>
        <begin position="214"/>
        <end position="262"/>
    </location>
</feature>
<protein>
    <submittedName>
        <fullName evidence="2">Uncharacterized protein</fullName>
    </submittedName>
</protein>
<feature type="compositionally biased region" description="Basic and acidic residues" evidence="1">
    <location>
        <begin position="313"/>
        <end position="330"/>
    </location>
</feature>
<feature type="compositionally biased region" description="Low complexity" evidence="1">
    <location>
        <begin position="10"/>
        <end position="19"/>
    </location>
</feature>
<accession>A0A1Q9E900</accession>
<dbReference type="Proteomes" id="UP000186817">
    <property type="component" value="Unassembled WGS sequence"/>
</dbReference>
<feature type="compositionally biased region" description="Low complexity" evidence="1">
    <location>
        <begin position="776"/>
        <end position="791"/>
    </location>
</feature>
<dbReference type="EMBL" id="LSRX01000223">
    <property type="protein sequence ID" value="OLQ03904.1"/>
    <property type="molecule type" value="Genomic_DNA"/>
</dbReference>
<reference evidence="2 3" key="1">
    <citation type="submission" date="2016-02" db="EMBL/GenBank/DDBJ databases">
        <title>Genome analysis of coral dinoflagellate symbionts highlights evolutionary adaptations to a symbiotic lifestyle.</title>
        <authorList>
            <person name="Aranda M."/>
            <person name="Li Y."/>
            <person name="Liew Y.J."/>
            <person name="Baumgarten S."/>
            <person name="Simakov O."/>
            <person name="Wilson M."/>
            <person name="Piel J."/>
            <person name="Ashoor H."/>
            <person name="Bougouffa S."/>
            <person name="Bajic V.B."/>
            <person name="Ryu T."/>
            <person name="Ravasi T."/>
            <person name="Bayer T."/>
            <person name="Micklem G."/>
            <person name="Kim H."/>
            <person name="Bhak J."/>
            <person name="Lajeunesse T.C."/>
            <person name="Voolstra C.R."/>
        </authorList>
    </citation>
    <scope>NUCLEOTIDE SEQUENCE [LARGE SCALE GENOMIC DNA]</scope>
    <source>
        <strain evidence="2 3">CCMP2467</strain>
    </source>
</reference>
<name>A0A1Q9E900_SYMMI</name>